<dbReference type="AlphaFoldDB" id="A0A9R1BEY8"/>
<accession>A0A9R1BEY8</accession>
<feature type="compositionally biased region" description="Polar residues" evidence="1">
    <location>
        <begin position="13"/>
        <end position="23"/>
    </location>
</feature>
<keyword evidence="3" id="KW-1185">Reference proteome</keyword>
<proteinExistence type="predicted"/>
<dbReference type="PANTHER" id="PTHR35163">
    <property type="entry name" value="OS02G0467300 PROTEIN"/>
    <property type="match status" value="1"/>
</dbReference>
<dbReference type="OMA" id="PAFPLFC"/>
<feature type="region of interest" description="Disordered" evidence="1">
    <location>
        <begin position="1"/>
        <end position="23"/>
    </location>
</feature>
<gene>
    <name evidence="2" type="ORF">TRITD_6Bv1G206700</name>
</gene>
<organism evidence="2 3">
    <name type="scientific">Triticum turgidum subsp. durum</name>
    <name type="common">Durum wheat</name>
    <name type="synonym">Triticum durum</name>
    <dbReference type="NCBI Taxonomy" id="4567"/>
    <lineage>
        <taxon>Eukaryota</taxon>
        <taxon>Viridiplantae</taxon>
        <taxon>Streptophyta</taxon>
        <taxon>Embryophyta</taxon>
        <taxon>Tracheophyta</taxon>
        <taxon>Spermatophyta</taxon>
        <taxon>Magnoliopsida</taxon>
        <taxon>Liliopsida</taxon>
        <taxon>Poales</taxon>
        <taxon>Poaceae</taxon>
        <taxon>BOP clade</taxon>
        <taxon>Pooideae</taxon>
        <taxon>Triticodae</taxon>
        <taxon>Triticeae</taxon>
        <taxon>Triticinae</taxon>
        <taxon>Triticum</taxon>
    </lineage>
</organism>
<reference evidence="2 3" key="1">
    <citation type="submission" date="2017-09" db="EMBL/GenBank/DDBJ databases">
        <authorList>
            <consortium name="International Durum Wheat Genome Sequencing Consortium (IDWGSC)"/>
            <person name="Milanesi L."/>
        </authorList>
    </citation>
    <scope>NUCLEOTIDE SEQUENCE [LARGE SCALE GENOMIC DNA]</scope>
    <source>
        <strain evidence="3">cv. Svevo</strain>
    </source>
</reference>
<evidence type="ECO:0000313" key="3">
    <source>
        <dbReference type="Proteomes" id="UP000324705"/>
    </source>
</evidence>
<dbReference type="Gramene" id="TRITD6Bv1G206700.2">
    <property type="protein sequence ID" value="TRITD6Bv1G206700.2"/>
    <property type="gene ID" value="TRITD6Bv1G206700"/>
</dbReference>
<dbReference type="EMBL" id="LT934122">
    <property type="protein sequence ID" value="VAI62173.1"/>
    <property type="molecule type" value="Genomic_DNA"/>
</dbReference>
<dbReference type="PANTHER" id="PTHR35163:SF3">
    <property type="entry name" value="ZINC FINGER GRF-TYPE DOMAIN-CONTAINING PROTEIN"/>
    <property type="match status" value="1"/>
</dbReference>
<name>A0A9R1BEY8_TRITD</name>
<sequence length="179" mass="20521">MAPRSGYTGDGGSSITSMDLSHGSVESSESLQEEILDPEFFGVDTSSPHRCHHKMHPARKVAYIYAATGMMFLGCPLSGVDRCPWFLWIDEAWSPVLSRSLIQLWDQACLDSERAAMLETKKKEMEQSYLELWTERSNIEIEHEQVVNKLKNTILDTEIKMSRRLAEDHCQHILYCLHF</sequence>
<evidence type="ECO:0000256" key="1">
    <source>
        <dbReference type="SAM" id="MobiDB-lite"/>
    </source>
</evidence>
<protein>
    <submittedName>
        <fullName evidence="2">Uncharacterized protein</fullName>
    </submittedName>
</protein>
<dbReference type="Proteomes" id="UP000324705">
    <property type="component" value="Chromosome 6B"/>
</dbReference>
<evidence type="ECO:0000313" key="2">
    <source>
        <dbReference type="EMBL" id="VAI62173.1"/>
    </source>
</evidence>